<dbReference type="InterPro" id="IPR027417">
    <property type="entry name" value="P-loop_NTPase"/>
</dbReference>
<evidence type="ECO:0000256" key="3">
    <source>
        <dbReference type="PROSITE-ProRule" id="PRU00289"/>
    </source>
</evidence>
<dbReference type="PANTHER" id="PTHR22683">
    <property type="entry name" value="SPORULATION PROTEIN RELATED"/>
    <property type="match status" value="1"/>
</dbReference>
<dbReference type="PANTHER" id="PTHR22683:SF41">
    <property type="entry name" value="DNA TRANSLOCASE FTSK"/>
    <property type="match status" value="1"/>
</dbReference>
<dbReference type="GO" id="GO:0051301">
    <property type="term" value="P:cell division"/>
    <property type="evidence" value="ECO:0007669"/>
    <property type="project" value="UniProtKB-KW"/>
</dbReference>
<dbReference type="EMBL" id="WLZY01000006">
    <property type="protein sequence ID" value="NDL58876.1"/>
    <property type="molecule type" value="Genomic_DNA"/>
</dbReference>
<feature type="transmembrane region" description="Helical" evidence="4">
    <location>
        <begin position="51"/>
        <end position="71"/>
    </location>
</feature>
<keyword evidence="1 3" id="KW-0547">Nucleotide-binding</keyword>
<comment type="caution">
    <text evidence="6">The sequence shown here is derived from an EMBL/GenBank/DDBJ whole genome shotgun (WGS) entry which is preliminary data.</text>
</comment>
<dbReference type="GO" id="GO:0003677">
    <property type="term" value="F:DNA binding"/>
    <property type="evidence" value="ECO:0007669"/>
    <property type="project" value="InterPro"/>
</dbReference>
<keyword evidence="4" id="KW-1133">Transmembrane helix</keyword>
<organism evidence="6 7">
    <name type="scientific">Phytoactinopolyspora mesophila</name>
    <dbReference type="NCBI Taxonomy" id="2650750"/>
    <lineage>
        <taxon>Bacteria</taxon>
        <taxon>Bacillati</taxon>
        <taxon>Actinomycetota</taxon>
        <taxon>Actinomycetes</taxon>
        <taxon>Jiangellales</taxon>
        <taxon>Jiangellaceae</taxon>
        <taxon>Phytoactinopolyspora</taxon>
    </lineage>
</organism>
<feature type="domain" description="FtsK" evidence="5">
    <location>
        <begin position="231"/>
        <end position="427"/>
    </location>
</feature>
<dbReference type="Proteomes" id="UP000460435">
    <property type="component" value="Unassembled WGS sequence"/>
</dbReference>
<gene>
    <name evidence="6" type="ORF">F7O44_17540</name>
</gene>
<evidence type="ECO:0000256" key="4">
    <source>
        <dbReference type="SAM" id="Phobius"/>
    </source>
</evidence>
<evidence type="ECO:0000313" key="7">
    <source>
        <dbReference type="Proteomes" id="UP000460435"/>
    </source>
</evidence>
<keyword evidence="4" id="KW-0472">Membrane</keyword>
<dbReference type="PROSITE" id="PS50901">
    <property type="entry name" value="FTSK"/>
    <property type="match status" value="1"/>
</dbReference>
<proteinExistence type="predicted"/>
<dbReference type="AlphaFoldDB" id="A0A7K3M6H5"/>
<evidence type="ECO:0000256" key="2">
    <source>
        <dbReference type="ARBA" id="ARBA00022840"/>
    </source>
</evidence>
<keyword evidence="7" id="KW-1185">Reference proteome</keyword>
<sequence length="507" mass="55522">MRRTIDPPSPSRPTFHRFGEGAVVMGAHYANDPAHGDEYYTPRRPGDDDPLIISVVKLVFMLAAVPFVLLWRHPVATPTIVVGLWLLFFHGVAFTVLTLTLIAGLVVWYWRAPDSFERFVVHQVRAWWRRWRVYSRGWSSAMHMCGLAKGWGAKQYAPHVITVRCDPHTDHVRVKLLPGQTSDDFAARADALAATFGALACRVEEDKPGVLWLRFVHADALHEPVPPLEPDDPVALDALTLGTTDTGAPWQLGLPGTHVLVAGATNSGKGSVIWSTICAVAPAIRDGWVQVWAVDPKGGIELAPGAGMFARFAHEPEAMVQLIEEAAGLIRTRADAMRGHTRQHTPTTRDPFVLLIIDELAFLTAYMRDRALTKRLASALSVVLSQGRAAGLCVLAAVQDPRKEIVNMRDLFPTRIALRMTEADQVDMVLGDGTHHRGAHCERIPEHTPGVGYVAVDGRAEPIRVRAAYLADDDITTLCERFAPHRSTARASGGPVVRAVSTEAEAA</sequence>
<dbReference type="Pfam" id="PF01580">
    <property type="entry name" value="FtsK_SpoIIIE"/>
    <property type="match status" value="1"/>
</dbReference>
<dbReference type="InterPro" id="IPR050206">
    <property type="entry name" value="FtsK/SpoIIIE/SftA"/>
</dbReference>
<dbReference type="SUPFAM" id="SSF52540">
    <property type="entry name" value="P-loop containing nucleoside triphosphate hydrolases"/>
    <property type="match status" value="1"/>
</dbReference>
<keyword evidence="4" id="KW-0812">Transmembrane</keyword>
<dbReference type="GO" id="GO:0005524">
    <property type="term" value="F:ATP binding"/>
    <property type="evidence" value="ECO:0007669"/>
    <property type="project" value="UniProtKB-UniRule"/>
</dbReference>
<dbReference type="InterPro" id="IPR002543">
    <property type="entry name" value="FtsK_dom"/>
</dbReference>
<evidence type="ECO:0000313" key="6">
    <source>
        <dbReference type="EMBL" id="NDL58876.1"/>
    </source>
</evidence>
<dbReference type="RefSeq" id="WP_162451591.1">
    <property type="nucleotide sequence ID" value="NZ_WLZY01000006.1"/>
</dbReference>
<keyword evidence="2 3" id="KW-0067">ATP-binding</keyword>
<dbReference type="Gene3D" id="3.40.50.300">
    <property type="entry name" value="P-loop containing nucleotide triphosphate hydrolases"/>
    <property type="match status" value="1"/>
</dbReference>
<keyword evidence="6" id="KW-0131">Cell cycle</keyword>
<feature type="binding site" evidence="3">
    <location>
        <begin position="263"/>
        <end position="270"/>
    </location>
    <ligand>
        <name>ATP</name>
        <dbReference type="ChEBI" id="CHEBI:30616"/>
    </ligand>
</feature>
<reference evidence="6 7" key="1">
    <citation type="submission" date="2019-11" db="EMBL/GenBank/DDBJ databases">
        <authorList>
            <person name="Li X.-J."/>
            <person name="Feng X.-M."/>
        </authorList>
    </citation>
    <scope>NUCLEOTIDE SEQUENCE [LARGE SCALE GENOMIC DNA]</scope>
    <source>
        <strain evidence="6 7">XMNu-373</strain>
    </source>
</reference>
<keyword evidence="6" id="KW-0132">Cell division</keyword>
<name>A0A7K3M6H5_9ACTN</name>
<protein>
    <submittedName>
        <fullName evidence="6">Cell division protein FtsK</fullName>
    </submittedName>
</protein>
<evidence type="ECO:0000259" key="5">
    <source>
        <dbReference type="PROSITE" id="PS50901"/>
    </source>
</evidence>
<feature type="transmembrane region" description="Helical" evidence="4">
    <location>
        <begin position="83"/>
        <end position="110"/>
    </location>
</feature>
<accession>A0A7K3M6H5</accession>
<evidence type="ECO:0000256" key="1">
    <source>
        <dbReference type="ARBA" id="ARBA00022741"/>
    </source>
</evidence>